<evidence type="ECO:0000313" key="2">
    <source>
        <dbReference type="Proteomes" id="UP000267029"/>
    </source>
</evidence>
<organism evidence="1 2">
    <name type="scientific">Mesocestoides corti</name>
    <name type="common">Flatworm</name>
    <dbReference type="NCBI Taxonomy" id="53468"/>
    <lineage>
        <taxon>Eukaryota</taxon>
        <taxon>Metazoa</taxon>
        <taxon>Spiralia</taxon>
        <taxon>Lophotrochozoa</taxon>
        <taxon>Platyhelminthes</taxon>
        <taxon>Cestoda</taxon>
        <taxon>Eucestoda</taxon>
        <taxon>Cyclophyllidea</taxon>
        <taxon>Mesocestoididae</taxon>
        <taxon>Mesocestoides</taxon>
    </lineage>
</organism>
<dbReference type="Proteomes" id="UP000267029">
    <property type="component" value="Unassembled WGS sequence"/>
</dbReference>
<dbReference type="EMBL" id="UXSR01005342">
    <property type="protein sequence ID" value="VDD81236.1"/>
    <property type="molecule type" value="Genomic_DNA"/>
</dbReference>
<dbReference type="OrthoDB" id="6258055at2759"/>
<gene>
    <name evidence="1" type="ORF">MCOS_LOCUS7239</name>
</gene>
<protein>
    <submittedName>
        <fullName evidence="1">Uncharacterized protein</fullName>
    </submittedName>
</protein>
<reference evidence="1 2" key="1">
    <citation type="submission" date="2018-10" db="EMBL/GenBank/DDBJ databases">
        <authorList>
            <consortium name="Pathogen Informatics"/>
        </authorList>
    </citation>
    <scope>NUCLEOTIDE SEQUENCE [LARGE SCALE GENOMIC DNA]</scope>
</reference>
<proteinExistence type="predicted"/>
<keyword evidence="2" id="KW-1185">Reference proteome</keyword>
<accession>A0A0R3UII3</accession>
<name>A0A0R3UII3_MESCO</name>
<dbReference type="AlphaFoldDB" id="A0A0R3UII3"/>
<evidence type="ECO:0000313" key="1">
    <source>
        <dbReference type="EMBL" id="VDD81236.1"/>
    </source>
</evidence>
<sequence>MGNNADLSLHCFSQEVSSAYHAAQNPERRIFDVLLHGSGYEPDLPESPLLTTEPKLAGPELDSQTSATHLQMATYLIPPSRSNLSKVINCLHAKSNDTTEPYHVMRYFTPQNQLIFPGLV</sequence>